<dbReference type="AlphaFoldDB" id="B8MIR5"/>
<evidence type="ECO:0000313" key="4">
    <source>
        <dbReference type="Proteomes" id="UP000001745"/>
    </source>
</evidence>
<dbReference type="GeneID" id="8108779"/>
<dbReference type="eggNOG" id="ENOG502QTPC">
    <property type="taxonomic scope" value="Eukaryota"/>
</dbReference>
<dbReference type="PANTHER" id="PTHR46910:SF18">
    <property type="entry name" value="ZN(II)2CYS6 TRANSCRIPTION FACTOR (EUROFUNG)"/>
    <property type="match status" value="1"/>
</dbReference>
<organism evidence="3 4">
    <name type="scientific">Talaromyces stipitatus (strain ATCC 10500 / CBS 375.48 / QM 6759 / NRRL 1006)</name>
    <name type="common">Penicillium stipitatum</name>
    <dbReference type="NCBI Taxonomy" id="441959"/>
    <lineage>
        <taxon>Eukaryota</taxon>
        <taxon>Fungi</taxon>
        <taxon>Dikarya</taxon>
        <taxon>Ascomycota</taxon>
        <taxon>Pezizomycotina</taxon>
        <taxon>Eurotiomycetes</taxon>
        <taxon>Eurotiomycetidae</taxon>
        <taxon>Eurotiales</taxon>
        <taxon>Trichocomaceae</taxon>
        <taxon>Talaromyces</taxon>
        <taxon>Talaromyces sect. Talaromyces</taxon>
    </lineage>
</organism>
<name>B8MIR5_TALSN</name>
<proteinExistence type="predicted"/>
<evidence type="ECO:0000259" key="2">
    <source>
        <dbReference type="Pfam" id="PF04082"/>
    </source>
</evidence>
<dbReference type="GO" id="GO:0008270">
    <property type="term" value="F:zinc ion binding"/>
    <property type="evidence" value="ECO:0007669"/>
    <property type="project" value="InterPro"/>
</dbReference>
<dbReference type="Pfam" id="PF04082">
    <property type="entry name" value="Fungal_trans"/>
    <property type="match status" value="1"/>
</dbReference>
<accession>B8MIR5</accession>
<dbReference type="PANTHER" id="PTHR46910">
    <property type="entry name" value="TRANSCRIPTION FACTOR PDR1"/>
    <property type="match status" value="1"/>
</dbReference>
<dbReference type="OMA" id="DYCHRRS"/>
<dbReference type="HOGENOM" id="CLU_016203_0_0_1"/>
<dbReference type="InterPro" id="IPR050987">
    <property type="entry name" value="AtrR-like"/>
</dbReference>
<reference evidence="4" key="1">
    <citation type="journal article" date="2015" name="Genome Announc.">
        <title>Genome sequence of the AIDS-associated pathogen Penicillium marneffei (ATCC18224) and its near taxonomic relative Talaromyces stipitatus (ATCC10500).</title>
        <authorList>
            <person name="Nierman W.C."/>
            <person name="Fedorova-Abrams N.D."/>
            <person name="Andrianopoulos A."/>
        </authorList>
    </citation>
    <scope>NUCLEOTIDE SEQUENCE [LARGE SCALE GENOMIC DNA]</scope>
    <source>
        <strain evidence="4">ATCC 10500 / CBS 375.48 / QM 6759 / NRRL 1006</strain>
    </source>
</reference>
<dbReference type="GO" id="GO:0003677">
    <property type="term" value="F:DNA binding"/>
    <property type="evidence" value="ECO:0007669"/>
    <property type="project" value="InterPro"/>
</dbReference>
<evidence type="ECO:0000313" key="3">
    <source>
        <dbReference type="EMBL" id="EED15577.1"/>
    </source>
</evidence>
<dbReference type="GO" id="GO:0003700">
    <property type="term" value="F:DNA-binding transcription factor activity"/>
    <property type="evidence" value="ECO:0007669"/>
    <property type="project" value="InterPro"/>
</dbReference>
<dbReference type="GO" id="GO:0006351">
    <property type="term" value="P:DNA-templated transcription"/>
    <property type="evidence" value="ECO:0007669"/>
    <property type="project" value="InterPro"/>
</dbReference>
<gene>
    <name evidence="3" type="ORF">TSTA_050150</name>
</gene>
<keyword evidence="1" id="KW-0539">Nucleus</keyword>
<protein>
    <submittedName>
        <fullName evidence="3">C6 transcription factor, putative</fullName>
    </submittedName>
</protein>
<evidence type="ECO:0000256" key="1">
    <source>
        <dbReference type="ARBA" id="ARBA00023242"/>
    </source>
</evidence>
<dbReference type="OrthoDB" id="2123952at2759"/>
<dbReference type="EMBL" id="EQ962657">
    <property type="protein sequence ID" value="EED15577.1"/>
    <property type="molecule type" value="Genomic_DNA"/>
</dbReference>
<sequence length="427" mass="48796">MPDSRGSYARLMSMCAVSALRIKNGAVLNERSVPHDLNPRLYFDETLRALPDNVIEFEEFESLQATGIACLTALHYSDGPLLHQVLGLYHAVVAEHGFCDEKRWPSGLSEVEIEERRRLFWHMYRLEVHTSLVIGHVVRSPELQSSVAYPTMQDADFAESEGCDEQQLEWLSGWNFVTDLYRGIEHVITQFRYRRASTDVNRRCLSTSFVLDYDPQERILDPLAAEREALPDRFKKAMPVSSNVRLNRCGYQTANIACTYQLLRMVTFSVYHTTTLYEACQTVLELIDEISSIPIDYLRAMGLAMLQEISGFGHILSSFINEGLSKSDYYQLRTVMLCMSELLESLSSCMTSAMEASQRLRAYVEDIDRLLDIPQTSNRNTPVEEYDGQSEDHANALELFSQQLMVPLDILQRIPWPAAWEESVGLF</sequence>
<dbReference type="PhylomeDB" id="B8MIR5"/>
<dbReference type="Proteomes" id="UP000001745">
    <property type="component" value="Unassembled WGS sequence"/>
</dbReference>
<dbReference type="InParanoid" id="B8MIR5"/>
<dbReference type="VEuPathDB" id="FungiDB:TSTA_050150"/>
<dbReference type="InterPro" id="IPR007219">
    <property type="entry name" value="XnlR_reg_dom"/>
</dbReference>
<dbReference type="RefSeq" id="XP_002485530.1">
    <property type="nucleotide sequence ID" value="XM_002485485.1"/>
</dbReference>
<feature type="domain" description="Xylanolytic transcriptional activator regulatory" evidence="2">
    <location>
        <begin position="51"/>
        <end position="168"/>
    </location>
</feature>
<keyword evidence="4" id="KW-1185">Reference proteome</keyword>
<dbReference type="CDD" id="cd12148">
    <property type="entry name" value="fungal_TF_MHR"/>
    <property type="match status" value="1"/>
</dbReference>